<comment type="caution">
    <text evidence="2">The sequence shown here is derived from an EMBL/GenBank/DDBJ whole genome shotgun (WGS) entry which is preliminary data.</text>
</comment>
<dbReference type="AlphaFoldDB" id="A0A5J5GC23"/>
<evidence type="ECO:0000313" key="3">
    <source>
        <dbReference type="Proteomes" id="UP000326554"/>
    </source>
</evidence>
<dbReference type="Pfam" id="PF13801">
    <property type="entry name" value="Metal_resist"/>
    <property type="match status" value="1"/>
</dbReference>
<dbReference type="InterPro" id="IPR025961">
    <property type="entry name" value="Metal_resist"/>
</dbReference>
<reference evidence="2 3" key="1">
    <citation type="submission" date="2019-09" db="EMBL/GenBank/DDBJ databases">
        <authorList>
            <person name="Park J.-S."/>
            <person name="Choi H.-J."/>
        </authorList>
    </citation>
    <scope>NUCLEOTIDE SEQUENCE [LARGE SCALE GENOMIC DNA]</scope>
    <source>
        <strain evidence="2 3">176SS1-4</strain>
    </source>
</reference>
<keyword evidence="1" id="KW-1133">Transmembrane helix</keyword>
<evidence type="ECO:0000256" key="1">
    <source>
        <dbReference type="SAM" id="Phobius"/>
    </source>
</evidence>
<dbReference type="RefSeq" id="WP_150446612.1">
    <property type="nucleotide sequence ID" value="NZ_VYQE01000006.1"/>
</dbReference>
<dbReference type="EMBL" id="VYQE01000006">
    <property type="protein sequence ID" value="KAA9005706.1"/>
    <property type="molecule type" value="Genomic_DNA"/>
</dbReference>
<name>A0A5J5GC23_9RHOB</name>
<keyword evidence="1" id="KW-0812">Transmembrane</keyword>
<dbReference type="Proteomes" id="UP000326554">
    <property type="component" value="Unassembled WGS sequence"/>
</dbReference>
<sequence>MARRPGRGLRIALVVSLAFNLLIVGIVLGHGLSGRRFAPPPRVEFSAGPLGRALAPEDRRAIAGELRRNEAVRVPGPGDRRAEMQRLAAILETEPFDPETLAAHLESQRHRGADVISAAQRVLVSHISSMEPAARAQLATRLREVAFRRGPSGRGD</sequence>
<keyword evidence="1" id="KW-0472">Membrane</keyword>
<evidence type="ECO:0000313" key="2">
    <source>
        <dbReference type="EMBL" id="KAA9005706.1"/>
    </source>
</evidence>
<accession>A0A5J5GC23</accession>
<feature type="transmembrane region" description="Helical" evidence="1">
    <location>
        <begin position="12"/>
        <end position="32"/>
    </location>
</feature>
<keyword evidence="3" id="KW-1185">Reference proteome</keyword>
<gene>
    <name evidence="2" type="ORF">F3S47_17560</name>
</gene>
<protein>
    <submittedName>
        <fullName evidence="2">Periplasmic heavy metal sensor</fullName>
    </submittedName>
</protein>
<proteinExistence type="predicted"/>
<organism evidence="2 3">
    <name type="scientific">Histidinibacterium aquaticum</name>
    <dbReference type="NCBI Taxonomy" id="2613962"/>
    <lineage>
        <taxon>Bacteria</taxon>
        <taxon>Pseudomonadati</taxon>
        <taxon>Pseudomonadota</taxon>
        <taxon>Alphaproteobacteria</taxon>
        <taxon>Rhodobacterales</taxon>
        <taxon>Paracoccaceae</taxon>
        <taxon>Histidinibacterium</taxon>
    </lineage>
</organism>